<evidence type="ECO:0000313" key="1">
    <source>
        <dbReference type="EMBL" id="JAE38995.1"/>
    </source>
</evidence>
<dbReference type="EMBL" id="GBRH01158901">
    <property type="protein sequence ID" value="JAE38995.1"/>
    <property type="molecule type" value="Transcribed_RNA"/>
</dbReference>
<dbReference type="AlphaFoldDB" id="A0A0A9HPC4"/>
<organism evidence="1">
    <name type="scientific">Arundo donax</name>
    <name type="common">Giant reed</name>
    <name type="synonym">Donax arundinaceus</name>
    <dbReference type="NCBI Taxonomy" id="35708"/>
    <lineage>
        <taxon>Eukaryota</taxon>
        <taxon>Viridiplantae</taxon>
        <taxon>Streptophyta</taxon>
        <taxon>Embryophyta</taxon>
        <taxon>Tracheophyta</taxon>
        <taxon>Spermatophyta</taxon>
        <taxon>Magnoliopsida</taxon>
        <taxon>Liliopsida</taxon>
        <taxon>Poales</taxon>
        <taxon>Poaceae</taxon>
        <taxon>PACMAD clade</taxon>
        <taxon>Arundinoideae</taxon>
        <taxon>Arundineae</taxon>
        <taxon>Arundo</taxon>
    </lineage>
</organism>
<reference evidence="1" key="2">
    <citation type="journal article" date="2015" name="Data Brief">
        <title>Shoot transcriptome of the giant reed, Arundo donax.</title>
        <authorList>
            <person name="Barrero R.A."/>
            <person name="Guerrero F.D."/>
            <person name="Moolhuijzen P."/>
            <person name="Goolsby J.A."/>
            <person name="Tidwell J."/>
            <person name="Bellgard S.E."/>
            <person name="Bellgard M.I."/>
        </authorList>
    </citation>
    <scope>NUCLEOTIDE SEQUENCE</scope>
    <source>
        <tissue evidence="1">Shoot tissue taken approximately 20 cm above the soil surface</tissue>
    </source>
</reference>
<sequence>MFDLILSDIKRLVYPSYKIHILFTSYIVAQ</sequence>
<accession>A0A0A9HPC4</accession>
<proteinExistence type="predicted"/>
<name>A0A0A9HPC4_ARUDO</name>
<protein>
    <submittedName>
        <fullName evidence="1">Uncharacterized protein</fullName>
    </submittedName>
</protein>
<reference evidence="1" key="1">
    <citation type="submission" date="2014-09" db="EMBL/GenBank/DDBJ databases">
        <authorList>
            <person name="Magalhaes I.L.F."/>
            <person name="Oliveira U."/>
            <person name="Santos F.R."/>
            <person name="Vidigal T.H.D.A."/>
            <person name="Brescovit A.D."/>
            <person name="Santos A.J."/>
        </authorList>
    </citation>
    <scope>NUCLEOTIDE SEQUENCE</scope>
    <source>
        <tissue evidence="1">Shoot tissue taken approximately 20 cm above the soil surface</tissue>
    </source>
</reference>